<evidence type="ECO:0000313" key="2">
    <source>
        <dbReference type="EMBL" id="RUT07399.1"/>
    </source>
</evidence>
<dbReference type="Proteomes" id="UP000282574">
    <property type="component" value="Unassembled WGS sequence"/>
</dbReference>
<feature type="compositionally biased region" description="Polar residues" evidence="1">
    <location>
        <begin position="62"/>
        <end position="90"/>
    </location>
</feature>
<feature type="region of interest" description="Disordered" evidence="1">
    <location>
        <begin position="59"/>
        <end position="137"/>
    </location>
</feature>
<proteinExistence type="predicted"/>
<evidence type="ECO:0008006" key="4">
    <source>
        <dbReference type="Google" id="ProtNLM"/>
    </source>
</evidence>
<organism evidence="2 3">
    <name type="scientific">Chroococcidiopsis cubana SAG 39.79</name>
    <dbReference type="NCBI Taxonomy" id="388085"/>
    <lineage>
        <taxon>Bacteria</taxon>
        <taxon>Bacillati</taxon>
        <taxon>Cyanobacteriota</taxon>
        <taxon>Cyanophyceae</taxon>
        <taxon>Chroococcidiopsidales</taxon>
        <taxon>Chroococcidiopsidaceae</taxon>
        <taxon>Chroococcidiopsis</taxon>
    </lineage>
</organism>
<keyword evidence="3" id="KW-1185">Reference proteome</keyword>
<reference evidence="2 3" key="1">
    <citation type="journal article" date="2019" name="Genome Biol. Evol.">
        <title>Day and night: Metabolic profiles and evolutionary relationships of six axenic non-marine cyanobacteria.</title>
        <authorList>
            <person name="Will S.E."/>
            <person name="Henke P."/>
            <person name="Boedeker C."/>
            <person name="Huang S."/>
            <person name="Brinkmann H."/>
            <person name="Rohde M."/>
            <person name="Jarek M."/>
            <person name="Friedl T."/>
            <person name="Seufert S."/>
            <person name="Schumacher M."/>
            <person name="Overmann J."/>
            <person name="Neumann-Schaal M."/>
            <person name="Petersen J."/>
        </authorList>
    </citation>
    <scope>NUCLEOTIDE SEQUENCE [LARGE SCALE GENOMIC DNA]</scope>
    <source>
        <strain evidence="2 3">SAG 39.79</strain>
    </source>
</reference>
<feature type="compositionally biased region" description="Polar residues" evidence="1">
    <location>
        <begin position="105"/>
        <end position="118"/>
    </location>
</feature>
<evidence type="ECO:0000313" key="3">
    <source>
        <dbReference type="Proteomes" id="UP000282574"/>
    </source>
</evidence>
<evidence type="ECO:0000256" key="1">
    <source>
        <dbReference type="SAM" id="MobiDB-lite"/>
    </source>
</evidence>
<protein>
    <recommendedName>
        <fullName evidence="4">Filamentous haemagglutinin FhaB/tRNA nuclease CdiA-like TPS domain-containing protein</fullName>
    </recommendedName>
</protein>
<sequence>MAKEKAARSVLSIVQIDIVRVNKMLKQVLTGSFILVAFLVNSGTTEAKPRTTILLSQARVVPSSTATPDNTMTNPNSDQTLPDRSSSNPNLEGVQATPIPDGSLTRPSFKNAETSSDPQACEASIPLARPTGGATRERLQAIQQCDRTGE</sequence>
<accession>A0AB37UF99</accession>
<dbReference type="EMBL" id="RSCK01000062">
    <property type="protein sequence ID" value="RUT07399.1"/>
    <property type="molecule type" value="Genomic_DNA"/>
</dbReference>
<dbReference type="RefSeq" id="WP_106168899.1">
    <property type="nucleotide sequence ID" value="NZ_JAVKZF010000001.1"/>
</dbReference>
<comment type="caution">
    <text evidence="2">The sequence shown here is derived from an EMBL/GenBank/DDBJ whole genome shotgun (WGS) entry which is preliminary data.</text>
</comment>
<gene>
    <name evidence="2" type="ORF">DSM107010_50780</name>
</gene>
<name>A0AB37UF99_9CYAN</name>
<dbReference type="AlphaFoldDB" id="A0AB37UF99"/>